<sequence length="186" mass="19790">MGGLVDVHVQLSRNADDKADYSSEADRLPRISSDPIPYVVGRSMLQTLGLVPESSELLTRLDLRSFRCSRINSRAWSTRGASDAARRPVPEGIAVVVADTGSDAGNVSSNPSSRRLVDLCRACSASNASTAADFSFAISTSLKSLAQLMICVCIAAFPGYVCALLEESSRSRRGGAYRTLLIALSC</sequence>
<dbReference type="Proteomes" id="UP000524535">
    <property type="component" value="Unassembled WGS sequence"/>
</dbReference>
<dbReference type="Proteomes" id="UP000576087">
    <property type="component" value="Unassembled WGS sequence"/>
</dbReference>
<evidence type="ECO:0000313" key="2">
    <source>
        <dbReference type="EMBL" id="MBB4412303.1"/>
    </source>
</evidence>
<protein>
    <submittedName>
        <fullName evidence="2">Uncharacterized protein</fullName>
    </submittedName>
</protein>
<gene>
    <name evidence="2" type="ORF">GGE31_002816</name>
    <name evidence="1" type="ORF">GGE33_003237</name>
    <name evidence="3" type="ORF">GGE35_002756</name>
</gene>
<organism evidence="2 5">
    <name type="scientific">Aliirhizobium cellulosilyticum</name>
    <dbReference type="NCBI Taxonomy" id="393664"/>
    <lineage>
        <taxon>Bacteria</taxon>
        <taxon>Pseudomonadati</taxon>
        <taxon>Pseudomonadota</taxon>
        <taxon>Alphaproteobacteria</taxon>
        <taxon>Hyphomicrobiales</taxon>
        <taxon>Rhizobiaceae</taxon>
        <taxon>Aliirhizobium</taxon>
    </lineage>
</organism>
<accession>A0A7W6XBV6</accession>
<proteinExistence type="predicted"/>
<reference evidence="4 5" key="1">
    <citation type="submission" date="2020-08" db="EMBL/GenBank/DDBJ databases">
        <title>Genomic Encyclopedia of Type Strains, Phase IV (KMG-V): Genome sequencing to study the core and pangenomes of soil and plant-associated prokaryotes.</title>
        <authorList>
            <person name="Whitman W."/>
        </authorList>
    </citation>
    <scope>NUCLEOTIDE SEQUENCE [LARGE SCALE GENOMIC DNA]</scope>
    <source>
        <strain evidence="2 5">SEMIA 444</strain>
        <strain evidence="1 4">SEMIA 448</strain>
        <strain evidence="3 6">SEMIA 452</strain>
    </source>
</reference>
<evidence type="ECO:0000313" key="3">
    <source>
        <dbReference type="EMBL" id="MBB4446934.1"/>
    </source>
</evidence>
<name>A0A7W6XBV6_9HYPH</name>
<keyword evidence="5" id="KW-1185">Reference proteome</keyword>
<dbReference type="AlphaFoldDB" id="A0A7W6XBV6"/>
<evidence type="ECO:0000313" key="1">
    <source>
        <dbReference type="EMBL" id="MBB4349475.1"/>
    </source>
</evidence>
<evidence type="ECO:0000313" key="5">
    <source>
        <dbReference type="Proteomes" id="UP000524535"/>
    </source>
</evidence>
<dbReference type="EMBL" id="JACIGY010000003">
    <property type="protein sequence ID" value="MBB4412303.1"/>
    <property type="molecule type" value="Genomic_DNA"/>
</dbReference>
<evidence type="ECO:0000313" key="6">
    <source>
        <dbReference type="Proteomes" id="UP000576087"/>
    </source>
</evidence>
<evidence type="ECO:0000313" key="4">
    <source>
        <dbReference type="Proteomes" id="UP000520770"/>
    </source>
</evidence>
<comment type="caution">
    <text evidence="2">The sequence shown here is derived from an EMBL/GenBank/DDBJ whole genome shotgun (WGS) entry which is preliminary data.</text>
</comment>
<dbReference type="EMBL" id="JACIHM010000003">
    <property type="protein sequence ID" value="MBB4446934.1"/>
    <property type="molecule type" value="Genomic_DNA"/>
</dbReference>
<dbReference type="EMBL" id="JACIGW010000003">
    <property type="protein sequence ID" value="MBB4349475.1"/>
    <property type="molecule type" value="Genomic_DNA"/>
</dbReference>
<dbReference type="Proteomes" id="UP000520770">
    <property type="component" value="Unassembled WGS sequence"/>
</dbReference>